<dbReference type="AlphaFoldDB" id="A0A2Z6N6B3"/>
<accession>A0A2Z6N6B3</accession>
<dbReference type="EMBL" id="DF973680">
    <property type="protein sequence ID" value="GAU37583.1"/>
    <property type="molecule type" value="Genomic_DNA"/>
</dbReference>
<organism evidence="2 3">
    <name type="scientific">Trifolium subterraneum</name>
    <name type="common">Subterranean clover</name>
    <dbReference type="NCBI Taxonomy" id="3900"/>
    <lineage>
        <taxon>Eukaryota</taxon>
        <taxon>Viridiplantae</taxon>
        <taxon>Streptophyta</taxon>
        <taxon>Embryophyta</taxon>
        <taxon>Tracheophyta</taxon>
        <taxon>Spermatophyta</taxon>
        <taxon>Magnoliopsida</taxon>
        <taxon>eudicotyledons</taxon>
        <taxon>Gunneridae</taxon>
        <taxon>Pentapetalae</taxon>
        <taxon>rosids</taxon>
        <taxon>fabids</taxon>
        <taxon>Fabales</taxon>
        <taxon>Fabaceae</taxon>
        <taxon>Papilionoideae</taxon>
        <taxon>50 kb inversion clade</taxon>
        <taxon>NPAAA clade</taxon>
        <taxon>Hologalegina</taxon>
        <taxon>IRL clade</taxon>
        <taxon>Trifolieae</taxon>
        <taxon>Trifolium</taxon>
    </lineage>
</organism>
<evidence type="ECO:0000313" key="2">
    <source>
        <dbReference type="EMBL" id="GAU37583.1"/>
    </source>
</evidence>
<feature type="region of interest" description="Disordered" evidence="1">
    <location>
        <begin position="60"/>
        <end position="80"/>
    </location>
</feature>
<keyword evidence="3" id="KW-1185">Reference proteome</keyword>
<dbReference type="PANTHER" id="PTHR34427:SF5">
    <property type="entry name" value="DUF4283 DOMAIN-CONTAINING PROTEIN"/>
    <property type="match status" value="1"/>
</dbReference>
<sequence length="416" mass="46708">MRERLWKRLGLPRRGGKGRRFGFVKFKEVNEVETLSESLRDVWLSTYKLRVNRSRFASSDSKELVQQENSNQRSPTRLEQRQVGRSFRNAVLGIKESVMKVPVNEALCKELQGSMVGTLACEKDVRRIQTTMHMEGFQSIFVTHMGGNMALIRSSVEGDVERMLRSKKDSLNYYFSKLKPWNPGLLAVQREVWIQVYGIPTIYGEKSCSKCWELNSVCSWISTARLRRWQEGVHFKLWVVKEIGRQRGEVVLGGEREEQGSVGFPSVASDDVVVGRDVEGFVNSSDDEAYGEDMEVDRSKASRGGGRLKADRNSTFGWSGYVGNEETLLRKAENVLVLAASADEVDSDKCLSGGVKEIDDVVYLEGAGGGTQTGHGLPAPSPECGSLGQSVLCLCHTPFFDLRFHFIFSSLHFMHQ</sequence>
<proteinExistence type="predicted"/>
<dbReference type="PANTHER" id="PTHR34427">
    <property type="entry name" value="DUF4283 DOMAIN PROTEIN"/>
    <property type="match status" value="1"/>
</dbReference>
<evidence type="ECO:0000256" key="1">
    <source>
        <dbReference type="SAM" id="MobiDB-lite"/>
    </source>
</evidence>
<dbReference type="Proteomes" id="UP000242715">
    <property type="component" value="Unassembled WGS sequence"/>
</dbReference>
<name>A0A2Z6N6B3_TRISU</name>
<reference evidence="3" key="1">
    <citation type="journal article" date="2017" name="Front. Plant Sci.">
        <title>Climate Clever Clovers: New Paradigm to Reduce the Environmental Footprint of Ruminants by Breeding Low Methanogenic Forages Utilizing Haplotype Variation.</title>
        <authorList>
            <person name="Kaur P."/>
            <person name="Appels R."/>
            <person name="Bayer P.E."/>
            <person name="Keeble-Gagnere G."/>
            <person name="Wang J."/>
            <person name="Hirakawa H."/>
            <person name="Shirasawa K."/>
            <person name="Vercoe P."/>
            <person name="Stefanova K."/>
            <person name="Durmic Z."/>
            <person name="Nichols P."/>
            <person name="Revell C."/>
            <person name="Isobe S.N."/>
            <person name="Edwards D."/>
            <person name="Erskine W."/>
        </authorList>
    </citation>
    <scope>NUCLEOTIDE SEQUENCE [LARGE SCALE GENOMIC DNA]</scope>
    <source>
        <strain evidence="3">cv. Daliak</strain>
    </source>
</reference>
<evidence type="ECO:0000313" key="3">
    <source>
        <dbReference type="Proteomes" id="UP000242715"/>
    </source>
</evidence>
<protein>
    <submittedName>
        <fullName evidence="2">Uncharacterized protein</fullName>
    </submittedName>
</protein>
<gene>
    <name evidence="2" type="ORF">TSUD_395550</name>
</gene>
<feature type="compositionally biased region" description="Polar residues" evidence="1">
    <location>
        <begin position="66"/>
        <end position="75"/>
    </location>
</feature>